<dbReference type="PANTHER" id="PTHR35450">
    <property type="entry name" value="REVERSE TRANSCRIPTASE DOMAIN-CONTAINING PROTEIN"/>
    <property type="match status" value="1"/>
</dbReference>
<comment type="caution">
    <text evidence="1">The sequence shown here is derived from an EMBL/GenBank/DDBJ whole genome shotgun (WGS) entry which is preliminary data.</text>
</comment>
<dbReference type="PANTHER" id="PTHR35450:SF2">
    <property type="entry name" value="REVERSE TRANSCRIPTASE DOMAIN-CONTAINING PROTEIN"/>
    <property type="match status" value="1"/>
</dbReference>
<protein>
    <recommendedName>
        <fullName evidence="3">Reverse transcriptase zinc-binding domain-containing protein</fullName>
    </recommendedName>
</protein>
<evidence type="ECO:0000313" key="1">
    <source>
        <dbReference type="EMBL" id="PFX14061.1"/>
    </source>
</evidence>
<accession>A0A2B4R8U1</accession>
<proteinExistence type="predicted"/>
<dbReference type="Proteomes" id="UP000225706">
    <property type="component" value="Unassembled WGS sequence"/>
</dbReference>
<reference evidence="2" key="1">
    <citation type="journal article" date="2017" name="bioRxiv">
        <title>Comparative analysis of the genomes of Stylophora pistillata and Acropora digitifera provides evidence for extensive differences between species of corals.</title>
        <authorList>
            <person name="Voolstra C.R."/>
            <person name="Li Y."/>
            <person name="Liew Y.J."/>
            <person name="Baumgarten S."/>
            <person name="Zoccola D."/>
            <person name="Flot J.-F."/>
            <person name="Tambutte S."/>
            <person name="Allemand D."/>
            <person name="Aranda M."/>
        </authorList>
    </citation>
    <scope>NUCLEOTIDE SEQUENCE [LARGE SCALE GENOMIC DNA]</scope>
</reference>
<gene>
    <name evidence="1" type="ORF">AWC38_SpisGene21812</name>
</gene>
<evidence type="ECO:0008006" key="3">
    <source>
        <dbReference type="Google" id="ProtNLM"/>
    </source>
</evidence>
<dbReference type="OrthoDB" id="5949407at2759"/>
<keyword evidence="2" id="KW-1185">Reference proteome</keyword>
<sequence length="210" mass="24207">MTIALSRGIVDLYEQLIPTKVYIAYKTGTTDKNDVKCRICGEGSESMAHVLAGCPSLAKSKYLEKHNFVLKVFFFEMLNDLELADSTPPWFSDVKPKPLYKSPDAEAYWDVPVYADHTYVRSNRVDARFIDHKNKKVLMVEMSCPWINNRDKKDKENTKRYGALRLERTKQHPGYKISQVNVIIDVLGRWSKAMETETKASLVQDTKKYC</sequence>
<organism evidence="1 2">
    <name type="scientific">Stylophora pistillata</name>
    <name type="common">Smooth cauliflower coral</name>
    <dbReference type="NCBI Taxonomy" id="50429"/>
    <lineage>
        <taxon>Eukaryota</taxon>
        <taxon>Metazoa</taxon>
        <taxon>Cnidaria</taxon>
        <taxon>Anthozoa</taxon>
        <taxon>Hexacorallia</taxon>
        <taxon>Scleractinia</taxon>
        <taxon>Astrocoeniina</taxon>
        <taxon>Pocilloporidae</taxon>
        <taxon>Stylophora</taxon>
    </lineage>
</organism>
<evidence type="ECO:0000313" key="2">
    <source>
        <dbReference type="Proteomes" id="UP000225706"/>
    </source>
</evidence>
<dbReference type="AlphaFoldDB" id="A0A2B4R8U1"/>
<dbReference type="EMBL" id="LSMT01000845">
    <property type="protein sequence ID" value="PFX14061.1"/>
    <property type="molecule type" value="Genomic_DNA"/>
</dbReference>
<name>A0A2B4R8U1_STYPI</name>